<dbReference type="PROSITE" id="PS52016">
    <property type="entry name" value="TONB_DEPENDENT_REC_3"/>
    <property type="match status" value="1"/>
</dbReference>
<comment type="caution">
    <text evidence="14">The sequence shown here is derived from an EMBL/GenBank/DDBJ whole genome shotgun (WGS) entry which is preliminary data.</text>
</comment>
<gene>
    <name evidence="14" type="ORF">F0415_05265</name>
</gene>
<dbReference type="PANTHER" id="PTHR30069">
    <property type="entry name" value="TONB-DEPENDENT OUTER MEMBRANE RECEPTOR"/>
    <property type="match status" value="1"/>
</dbReference>
<evidence type="ECO:0000256" key="4">
    <source>
        <dbReference type="ARBA" id="ARBA00022692"/>
    </source>
</evidence>
<feature type="domain" description="TonB-dependent receptor plug" evidence="13">
    <location>
        <begin position="74"/>
        <end position="180"/>
    </location>
</feature>
<evidence type="ECO:0000313" key="14">
    <source>
        <dbReference type="EMBL" id="KAA2285328.1"/>
    </source>
</evidence>
<dbReference type="Gene3D" id="2.40.170.20">
    <property type="entry name" value="TonB-dependent receptor, beta-barrel domain"/>
    <property type="match status" value="1"/>
</dbReference>
<dbReference type="SUPFAM" id="SSF56935">
    <property type="entry name" value="Porins"/>
    <property type="match status" value="1"/>
</dbReference>
<dbReference type="GO" id="GO:0015889">
    <property type="term" value="P:cobalamin transport"/>
    <property type="evidence" value="ECO:0007669"/>
    <property type="project" value="TreeGrafter"/>
</dbReference>
<keyword evidence="14" id="KW-0675">Receptor</keyword>
<evidence type="ECO:0000256" key="10">
    <source>
        <dbReference type="PROSITE-ProRule" id="PRU01360"/>
    </source>
</evidence>
<keyword evidence="2 10" id="KW-0813">Transport</keyword>
<accession>A0A5B2Z9F0</accession>
<dbReference type="InterPro" id="IPR012910">
    <property type="entry name" value="Plug_dom"/>
</dbReference>
<evidence type="ECO:0000256" key="8">
    <source>
        <dbReference type="ARBA" id="ARBA00023136"/>
    </source>
</evidence>
<dbReference type="AlphaFoldDB" id="A0A5B2Z9F0"/>
<keyword evidence="8 10" id="KW-0472">Membrane</keyword>
<dbReference type="Proteomes" id="UP000322165">
    <property type="component" value="Unassembled WGS sequence"/>
</dbReference>
<evidence type="ECO:0000256" key="2">
    <source>
        <dbReference type="ARBA" id="ARBA00022448"/>
    </source>
</evidence>
<organism evidence="14 15">
    <name type="scientific">Arenimonas fontis</name>
    <dbReference type="NCBI Taxonomy" id="2608255"/>
    <lineage>
        <taxon>Bacteria</taxon>
        <taxon>Pseudomonadati</taxon>
        <taxon>Pseudomonadota</taxon>
        <taxon>Gammaproteobacteria</taxon>
        <taxon>Lysobacterales</taxon>
        <taxon>Lysobacteraceae</taxon>
        <taxon>Arenimonas</taxon>
    </lineage>
</organism>
<evidence type="ECO:0000313" key="15">
    <source>
        <dbReference type="Proteomes" id="UP000322165"/>
    </source>
</evidence>
<evidence type="ECO:0000259" key="12">
    <source>
        <dbReference type="Pfam" id="PF00593"/>
    </source>
</evidence>
<dbReference type="EMBL" id="VUOD01000003">
    <property type="protein sequence ID" value="KAA2285328.1"/>
    <property type="molecule type" value="Genomic_DNA"/>
</dbReference>
<keyword evidence="5" id="KW-0732">Signal</keyword>
<keyword evidence="3 10" id="KW-1134">Transmembrane beta strand</keyword>
<keyword evidence="4 10" id="KW-0812">Transmembrane</keyword>
<proteinExistence type="inferred from homology"/>
<dbReference type="InterPro" id="IPR037066">
    <property type="entry name" value="Plug_dom_sf"/>
</dbReference>
<dbReference type="GO" id="GO:0009279">
    <property type="term" value="C:cell outer membrane"/>
    <property type="evidence" value="ECO:0007669"/>
    <property type="project" value="UniProtKB-SubCell"/>
</dbReference>
<dbReference type="InterPro" id="IPR000531">
    <property type="entry name" value="Beta-barrel_TonB"/>
</dbReference>
<keyword evidence="9 10" id="KW-0998">Cell outer membrane</keyword>
<evidence type="ECO:0000256" key="11">
    <source>
        <dbReference type="RuleBase" id="RU003357"/>
    </source>
</evidence>
<keyword evidence="7 11" id="KW-0798">TonB box</keyword>
<keyword evidence="15" id="KW-1185">Reference proteome</keyword>
<evidence type="ECO:0000259" key="13">
    <source>
        <dbReference type="Pfam" id="PF07715"/>
    </source>
</evidence>
<comment type="similarity">
    <text evidence="10 11">Belongs to the TonB-dependent receptor family.</text>
</comment>
<dbReference type="InterPro" id="IPR039426">
    <property type="entry name" value="TonB-dep_rcpt-like"/>
</dbReference>
<evidence type="ECO:0000256" key="6">
    <source>
        <dbReference type="ARBA" id="ARBA00023065"/>
    </source>
</evidence>
<name>A0A5B2Z9F0_9GAMM</name>
<keyword evidence="6" id="KW-0406">Ion transport</keyword>
<dbReference type="InterPro" id="IPR036942">
    <property type="entry name" value="Beta-barrel_TonB_sf"/>
</dbReference>
<dbReference type="PANTHER" id="PTHR30069:SF53">
    <property type="entry name" value="COLICIN I RECEPTOR-RELATED"/>
    <property type="match status" value="1"/>
</dbReference>
<feature type="domain" description="TonB-dependent receptor-like beta-barrel" evidence="12">
    <location>
        <begin position="201"/>
        <end position="606"/>
    </location>
</feature>
<dbReference type="CDD" id="cd01347">
    <property type="entry name" value="ligand_gated_channel"/>
    <property type="match status" value="1"/>
</dbReference>
<reference evidence="14 15" key="2">
    <citation type="submission" date="2019-09" db="EMBL/GenBank/DDBJ databases">
        <authorList>
            <person name="Mazur A."/>
        </authorList>
    </citation>
    <scope>NUCLEOTIDE SEQUENCE [LARGE SCALE GENOMIC DNA]</scope>
    <source>
        <strain evidence="14 15">3729k</strain>
    </source>
</reference>
<sequence length="633" mass="68173">MPARPRWSCASPFRALPRAAGERTRRAATMHHAHRPAALAAAIALSLLPATAPAQDARTLDAVQVTASRVERPLADTPASVTVLSRADIERSQAPDLIDLLARQAGVDVARTGGPGSASTVFLRGGNATHALVLVDGIRVSSTGQGVFDFAHLPLDLIERIEIVRGPRAAIWGSDAISGVIHIFTRDPSEASARLHAGSYGRYGASAGFGVGDDDHGFGASAGYGRLRGFSATNARAFAFDPDRDGYENRNLGLRGHTALGGQRLGFSAVLTDADVEFDQGVTAARNASGGLTLGGPLGGGRWRHLLTLGHAREDLDSQGGFPNGFHSRRHSLDWVNSLDVGGGVLNLGLNAQRERGESWDGFNGRVFDRERESRAVFAGWGGRFGAHVLDLSVRHDHSDQYGGAGTGQLGWAMDLGERSRIRLSWGEGFRAPNFNELYYPDFGFGFAGNPDLEPERSETWEAGWDVRPADGHRLGLSLFRTRVRNMIAFAAPGTNNAINIARARMEGVELDYRFERGPFSAGGNLAWLDATDADTGLALLRRARRKAHVELGYRLGNGLELGLDGDYVSSRRDVGGDVGAYALAHLRLSWPMTDGWRLEARLENLTDRDYELVRGYETPGRSGVLSLVWNGS</sequence>
<comment type="subcellular location">
    <subcellularLocation>
        <location evidence="1 10">Cell outer membrane</location>
        <topology evidence="1 10">Multi-pass membrane protein</topology>
    </subcellularLocation>
</comment>
<evidence type="ECO:0000256" key="3">
    <source>
        <dbReference type="ARBA" id="ARBA00022452"/>
    </source>
</evidence>
<dbReference type="Gene3D" id="2.170.130.10">
    <property type="entry name" value="TonB-dependent receptor, plug domain"/>
    <property type="match status" value="1"/>
</dbReference>
<dbReference type="Pfam" id="PF00593">
    <property type="entry name" value="TonB_dep_Rec_b-barrel"/>
    <property type="match status" value="1"/>
</dbReference>
<evidence type="ECO:0000256" key="1">
    <source>
        <dbReference type="ARBA" id="ARBA00004571"/>
    </source>
</evidence>
<dbReference type="Pfam" id="PF07715">
    <property type="entry name" value="Plug"/>
    <property type="match status" value="1"/>
</dbReference>
<dbReference type="GO" id="GO:0006811">
    <property type="term" value="P:monoatomic ion transport"/>
    <property type="evidence" value="ECO:0007669"/>
    <property type="project" value="UniProtKB-KW"/>
</dbReference>
<evidence type="ECO:0000256" key="5">
    <source>
        <dbReference type="ARBA" id="ARBA00022729"/>
    </source>
</evidence>
<evidence type="ECO:0000256" key="9">
    <source>
        <dbReference type="ARBA" id="ARBA00023237"/>
    </source>
</evidence>
<protein>
    <submittedName>
        <fullName evidence="14">TonB-dependent receptor</fullName>
    </submittedName>
</protein>
<reference evidence="14 15" key="1">
    <citation type="submission" date="2019-09" db="EMBL/GenBank/DDBJ databases">
        <title>Arenimonas chukotkensis sp. nov., a bacterium isolated from Chukotka hot spring, Arctic region, Russia.</title>
        <authorList>
            <person name="Zayulina K.S."/>
            <person name="Prokofeva M.I."/>
            <person name="Elcheninov A.G."/>
            <person name="Novikov A."/>
            <person name="Kochetkova T.V."/>
            <person name="Kublanov I.V."/>
        </authorList>
    </citation>
    <scope>NUCLEOTIDE SEQUENCE [LARGE SCALE GENOMIC DNA]</scope>
    <source>
        <strain evidence="14 15">3729k</strain>
    </source>
</reference>
<evidence type="ECO:0000256" key="7">
    <source>
        <dbReference type="ARBA" id="ARBA00023077"/>
    </source>
</evidence>